<dbReference type="PATRIC" id="fig|48936.3.peg.225"/>
<dbReference type="RefSeq" id="WP_007015738.1">
    <property type="nucleotide sequence ID" value="NZ_JBNNWK010000035.1"/>
</dbReference>
<name>A0A0B9A2F0_9SPHN</name>
<evidence type="ECO:0000313" key="2">
    <source>
        <dbReference type="Proteomes" id="UP000031338"/>
    </source>
</evidence>
<dbReference type="EMBL" id="JRVC01000001">
    <property type="protein sequence ID" value="KHS49517.1"/>
    <property type="molecule type" value="Genomic_DNA"/>
</dbReference>
<sequence>MRIISVQSIAGGTGVTSVATEIIADKLRAKEAILAIDLGNTQMLGRKNLGRGFETLGDASLIFGAWPAGVWLRQEALPRLCLLDLREQRHPYDACEEEVLLALTCYDSVGDILDRLRDQMASFATRFDSCVVDLSQAPDLLRRLFIAVSDEVHFCERLMSESQTWEAFREKFLDGEEYKPDQIWIKHPDRGEWRPQVIEDCPGMRLVDA</sequence>
<accession>A0A0B9A2F0</accession>
<evidence type="ECO:0000313" key="1">
    <source>
        <dbReference type="EMBL" id="KHS49517.1"/>
    </source>
</evidence>
<dbReference type="Proteomes" id="UP000031338">
    <property type="component" value="Unassembled WGS sequence"/>
</dbReference>
<reference evidence="1 2" key="1">
    <citation type="submission" date="2014-10" db="EMBL/GenBank/DDBJ databases">
        <title>Draft genome sequence of Novosphingobium subterraneum DSM 12447.</title>
        <authorList>
            <person name="Gan H.M."/>
            <person name="Gan H.Y."/>
            <person name="Savka M.A."/>
        </authorList>
    </citation>
    <scope>NUCLEOTIDE SEQUENCE [LARGE SCALE GENOMIC DNA]</scope>
    <source>
        <strain evidence="1 2">DSM 12447</strain>
    </source>
</reference>
<keyword evidence="2" id="KW-1185">Reference proteome</keyword>
<proteinExistence type="predicted"/>
<dbReference type="STRING" id="48936.NJ75_00220"/>
<comment type="caution">
    <text evidence="1">The sequence shown here is derived from an EMBL/GenBank/DDBJ whole genome shotgun (WGS) entry which is preliminary data.</text>
</comment>
<dbReference type="AlphaFoldDB" id="A0A0B9A2F0"/>
<organism evidence="1 2">
    <name type="scientific">Novosphingobium subterraneum</name>
    <dbReference type="NCBI Taxonomy" id="48936"/>
    <lineage>
        <taxon>Bacteria</taxon>
        <taxon>Pseudomonadati</taxon>
        <taxon>Pseudomonadota</taxon>
        <taxon>Alphaproteobacteria</taxon>
        <taxon>Sphingomonadales</taxon>
        <taxon>Sphingomonadaceae</taxon>
        <taxon>Novosphingobium</taxon>
    </lineage>
</organism>
<gene>
    <name evidence="1" type="ORF">NJ75_00220</name>
</gene>
<protein>
    <submittedName>
        <fullName evidence="1">Uncharacterized protein</fullName>
    </submittedName>
</protein>